<keyword evidence="3" id="KW-1185">Reference proteome</keyword>
<feature type="domain" description="SIS" evidence="1">
    <location>
        <begin position="42"/>
        <end position="178"/>
    </location>
</feature>
<dbReference type="RefSeq" id="WP_088238167.1">
    <property type="nucleotide sequence ID" value="NZ_FMAY01000001.1"/>
</dbReference>
<dbReference type="Pfam" id="PF01380">
    <property type="entry name" value="SIS"/>
    <property type="match status" value="1"/>
</dbReference>
<keyword evidence="2" id="KW-0808">Transferase</keyword>
<organism evidence="2 3">
    <name type="scientific">Kosakonia oryzendophytica</name>
    <dbReference type="NCBI Taxonomy" id="1005665"/>
    <lineage>
        <taxon>Bacteria</taxon>
        <taxon>Pseudomonadati</taxon>
        <taxon>Pseudomonadota</taxon>
        <taxon>Gammaproteobacteria</taxon>
        <taxon>Enterobacterales</taxon>
        <taxon>Enterobacteriaceae</taxon>
        <taxon>Kosakonia</taxon>
    </lineage>
</organism>
<protein>
    <submittedName>
        <fullName evidence="2">Glucosamine--fructose-6-phosphate aminotransferase (Isomerizing)</fullName>
    </submittedName>
</protein>
<dbReference type="GO" id="GO:0008483">
    <property type="term" value="F:transaminase activity"/>
    <property type="evidence" value="ECO:0007669"/>
    <property type="project" value="UniProtKB-KW"/>
</dbReference>
<dbReference type="InterPro" id="IPR001347">
    <property type="entry name" value="SIS_dom"/>
</dbReference>
<dbReference type="InterPro" id="IPR046348">
    <property type="entry name" value="SIS_dom_sf"/>
</dbReference>
<evidence type="ECO:0000259" key="1">
    <source>
        <dbReference type="PROSITE" id="PS51464"/>
    </source>
</evidence>
<reference evidence="3" key="1">
    <citation type="submission" date="2016-08" db="EMBL/GenBank/DDBJ databases">
        <authorList>
            <person name="Varghese N."/>
            <person name="Submissions Spin"/>
        </authorList>
    </citation>
    <scope>NUCLEOTIDE SEQUENCE [LARGE SCALE GENOMIC DNA]</scope>
    <source>
        <strain evidence="3">REICA_082</strain>
    </source>
</reference>
<gene>
    <name evidence="2" type="ORF">GA0061071_101478</name>
</gene>
<dbReference type="GO" id="GO:1901135">
    <property type="term" value="P:carbohydrate derivative metabolic process"/>
    <property type="evidence" value="ECO:0007669"/>
    <property type="project" value="InterPro"/>
</dbReference>
<accession>A0A1C3ZA63</accession>
<sequence>MKTSETQDAASAIMPLTATREEVSAIARYIKHCDIKIIEEGAVACINAGKIRQVLLIGSGDSYALALLYAALINRITSLPARALQSYEFVSEHTEYLDDSWLVVVLSASGRASPVVDALIKAQHTNAQVVGITNNSDSLFATQVKKLLVTQATKKGMPTQSTLAMAIFLEAIICILQPEYDKQYWPQFRKFCFYAKYLPDIARLSGSDQMLSHLFTKRVTLLGSGGNLGLATMLSNLLWCGPQVASQALALEEYEHALRLNQAGAQDLVIIFNCTGSPGVLAWHIKQQLIKKNATVLHVDNQLLSYMFSGHYTAFSSHEDCHFYAMLAIFSFIISATEKYLSCGGERISQE</sequence>
<dbReference type="OrthoDB" id="6628091at2"/>
<name>A0A1C3ZA63_9ENTR</name>
<keyword evidence="2" id="KW-0032">Aminotransferase</keyword>
<proteinExistence type="predicted"/>
<dbReference type="GO" id="GO:0097367">
    <property type="term" value="F:carbohydrate derivative binding"/>
    <property type="evidence" value="ECO:0007669"/>
    <property type="project" value="InterPro"/>
</dbReference>
<evidence type="ECO:0000313" key="2">
    <source>
        <dbReference type="EMBL" id="SCB79264.1"/>
    </source>
</evidence>
<dbReference type="AlphaFoldDB" id="A0A1C3ZA63"/>
<dbReference type="Gene3D" id="3.40.50.10490">
    <property type="entry name" value="Glucose-6-phosphate isomerase like protein, domain 1"/>
    <property type="match status" value="1"/>
</dbReference>
<dbReference type="PROSITE" id="PS51464">
    <property type="entry name" value="SIS"/>
    <property type="match status" value="1"/>
</dbReference>
<dbReference type="SUPFAM" id="SSF53697">
    <property type="entry name" value="SIS domain"/>
    <property type="match status" value="1"/>
</dbReference>
<evidence type="ECO:0000313" key="3">
    <source>
        <dbReference type="Proteomes" id="UP000198975"/>
    </source>
</evidence>
<dbReference type="EMBL" id="FMAY01000001">
    <property type="protein sequence ID" value="SCB79264.1"/>
    <property type="molecule type" value="Genomic_DNA"/>
</dbReference>
<dbReference type="Proteomes" id="UP000198975">
    <property type="component" value="Unassembled WGS sequence"/>
</dbReference>